<organism evidence="1 2">
    <name type="scientific">Deinococcus oregonensis</name>
    <dbReference type="NCBI Taxonomy" id="1805970"/>
    <lineage>
        <taxon>Bacteria</taxon>
        <taxon>Thermotogati</taxon>
        <taxon>Deinococcota</taxon>
        <taxon>Deinococci</taxon>
        <taxon>Deinococcales</taxon>
        <taxon>Deinococcaceae</taxon>
        <taxon>Deinococcus</taxon>
    </lineage>
</organism>
<keyword evidence="2" id="KW-1185">Reference proteome</keyword>
<accession>A0ABV6B5D4</accession>
<evidence type="ECO:0000313" key="1">
    <source>
        <dbReference type="EMBL" id="MFB9994091.1"/>
    </source>
</evidence>
<sequence length="170" mass="18432">MTDRPNRSRPTVWRTLRTPEGTRTTSRLAMQSARAHAELWYQALREWETKIRSGVVMPESHSSGGRMVPVAMGQSSGGNMGSSILYAQVNTPLGWLSERAVSQAMLLASDPMLEPIKKGAGLASLADERGGWHPNKRQAVAYAVAVLTVAQLLGDPEAGIHLLSLNKSND</sequence>
<proteinExistence type="predicted"/>
<comment type="caution">
    <text evidence="1">The sequence shown here is derived from an EMBL/GenBank/DDBJ whole genome shotgun (WGS) entry which is preliminary data.</text>
</comment>
<dbReference type="EMBL" id="JBHLYR010000059">
    <property type="protein sequence ID" value="MFB9994091.1"/>
    <property type="molecule type" value="Genomic_DNA"/>
</dbReference>
<dbReference type="Proteomes" id="UP001589733">
    <property type="component" value="Unassembled WGS sequence"/>
</dbReference>
<gene>
    <name evidence="1" type="ORF">ACFFLM_19210</name>
</gene>
<protein>
    <submittedName>
        <fullName evidence="1">Uncharacterized protein</fullName>
    </submittedName>
</protein>
<dbReference type="RefSeq" id="WP_380014183.1">
    <property type="nucleotide sequence ID" value="NZ_JBHLYR010000059.1"/>
</dbReference>
<reference evidence="1 2" key="1">
    <citation type="submission" date="2024-09" db="EMBL/GenBank/DDBJ databases">
        <authorList>
            <person name="Sun Q."/>
            <person name="Mori K."/>
        </authorList>
    </citation>
    <scope>NUCLEOTIDE SEQUENCE [LARGE SCALE GENOMIC DNA]</scope>
    <source>
        <strain evidence="1 2">JCM 13503</strain>
    </source>
</reference>
<name>A0ABV6B5D4_9DEIO</name>
<evidence type="ECO:0000313" key="2">
    <source>
        <dbReference type="Proteomes" id="UP001589733"/>
    </source>
</evidence>